<proteinExistence type="predicted"/>
<feature type="chain" id="PRO_5045765672" description="Ig-like domain-containing protein" evidence="9">
    <location>
        <begin position="17"/>
        <end position="339"/>
    </location>
</feature>
<keyword evidence="3 9" id="KW-0732">Signal</keyword>
<dbReference type="PANTHER" id="PTHR19433">
    <property type="entry name" value="T-CELL RECEPTOR ALPHA CHAIN V REGION-RELATED"/>
    <property type="match status" value="1"/>
</dbReference>
<keyword evidence="8" id="KW-0812">Transmembrane</keyword>
<evidence type="ECO:0000256" key="5">
    <source>
        <dbReference type="ARBA" id="ARBA00023136"/>
    </source>
</evidence>
<feature type="domain" description="Ig-like" evidence="10">
    <location>
        <begin position="130"/>
        <end position="241"/>
    </location>
</feature>
<keyword evidence="6" id="KW-1015">Disulfide bond</keyword>
<evidence type="ECO:0000259" key="10">
    <source>
        <dbReference type="PROSITE" id="PS50835"/>
    </source>
</evidence>
<dbReference type="InterPro" id="IPR036179">
    <property type="entry name" value="Ig-like_dom_sf"/>
</dbReference>
<name>A0ABU7BR71_9TELE</name>
<keyword evidence="7" id="KW-0325">Glycoprotein</keyword>
<keyword evidence="5 8" id="KW-0472">Membrane</keyword>
<evidence type="ECO:0000256" key="3">
    <source>
        <dbReference type="ARBA" id="ARBA00022729"/>
    </source>
</evidence>
<dbReference type="SUPFAM" id="SSF48726">
    <property type="entry name" value="Immunoglobulin"/>
    <property type="match status" value="2"/>
</dbReference>
<keyword evidence="8" id="KW-1133">Transmembrane helix</keyword>
<sequence length="339" mass="38222">MTSLWLTLLLIHQGHTLVPVVTVELGQSVTLTCAFGRKYQRNTWLYWYKQSAGDTLNLIVMLQRRIIPKYGPHFSASRFNITYVGDSSNLTIFTTVQKDEGMYHCAEKDMIESTWSGTYLSIKGYSKRTSSYTVVQQSASSDPSRPTDSETLQCSLLSDSENTTCSGNPSVFWFRARSDKSYLDVIYTEGEKAENCKKRSDSQKRCVYNFSKNVSSSDAGTYYCAVATCGQILFGKETNLKHDKTCEINVLVITIICLIISVTCNIFICCKTKRATCHQFKDSSTSQTRHNFSKNVDDVTEDGPDLNYAALHFSKGRTSRGKNKRELMTEQSVYSQIKG</sequence>
<keyword evidence="2" id="KW-1003">Cell membrane</keyword>
<evidence type="ECO:0000256" key="2">
    <source>
        <dbReference type="ARBA" id="ARBA00022475"/>
    </source>
</evidence>
<dbReference type="InterPro" id="IPR052051">
    <property type="entry name" value="TCR_complex_component"/>
</dbReference>
<dbReference type="InterPro" id="IPR013106">
    <property type="entry name" value="Ig_V-set"/>
</dbReference>
<evidence type="ECO:0000256" key="9">
    <source>
        <dbReference type="SAM" id="SignalP"/>
    </source>
</evidence>
<dbReference type="InterPro" id="IPR003599">
    <property type="entry name" value="Ig_sub"/>
</dbReference>
<gene>
    <name evidence="11" type="ORF">ATANTOWER_006380</name>
</gene>
<dbReference type="SMART" id="SM00409">
    <property type="entry name" value="IG"/>
    <property type="match status" value="2"/>
</dbReference>
<evidence type="ECO:0000256" key="7">
    <source>
        <dbReference type="ARBA" id="ARBA00023180"/>
    </source>
</evidence>
<evidence type="ECO:0000256" key="4">
    <source>
        <dbReference type="ARBA" id="ARBA00022859"/>
    </source>
</evidence>
<feature type="signal peptide" evidence="9">
    <location>
        <begin position="1"/>
        <end position="16"/>
    </location>
</feature>
<protein>
    <recommendedName>
        <fullName evidence="10">Ig-like domain-containing protein</fullName>
    </recommendedName>
</protein>
<dbReference type="InterPro" id="IPR013783">
    <property type="entry name" value="Ig-like_fold"/>
</dbReference>
<keyword evidence="12" id="KW-1185">Reference proteome</keyword>
<dbReference type="PANTHER" id="PTHR19433:SF133">
    <property type="entry name" value="IMMUNE-TYPE RECEPTOR 5 PRECURSOR-RELATED"/>
    <property type="match status" value="1"/>
</dbReference>
<organism evidence="11 12">
    <name type="scientific">Ataeniobius toweri</name>
    <dbReference type="NCBI Taxonomy" id="208326"/>
    <lineage>
        <taxon>Eukaryota</taxon>
        <taxon>Metazoa</taxon>
        <taxon>Chordata</taxon>
        <taxon>Craniata</taxon>
        <taxon>Vertebrata</taxon>
        <taxon>Euteleostomi</taxon>
        <taxon>Actinopterygii</taxon>
        <taxon>Neopterygii</taxon>
        <taxon>Teleostei</taxon>
        <taxon>Neoteleostei</taxon>
        <taxon>Acanthomorphata</taxon>
        <taxon>Ovalentaria</taxon>
        <taxon>Atherinomorphae</taxon>
        <taxon>Cyprinodontiformes</taxon>
        <taxon>Goodeidae</taxon>
        <taxon>Ataeniobius</taxon>
    </lineage>
</organism>
<dbReference type="Pfam" id="PF07686">
    <property type="entry name" value="V-set"/>
    <property type="match status" value="2"/>
</dbReference>
<dbReference type="EMBL" id="JAHUTI010060727">
    <property type="protein sequence ID" value="MED6252058.1"/>
    <property type="molecule type" value="Genomic_DNA"/>
</dbReference>
<dbReference type="Proteomes" id="UP001345963">
    <property type="component" value="Unassembled WGS sequence"/>
</dbReference>
<dbReference type="PROSITE" id="PS50835">
    <property type="entry name" value="IG_LIKE"/>
    <property type="match status" value="2"/>
</dbReference>
<evidence type="ECO:0000313" key="12">
    <source>
        <dbReference type="Proteomes" id="UP001345963"/>
    </source>
</evidence>
<feature type="domain" description="Ig-like" evidence="10">
    <location>
        <begin position="26"/>
        <end position="105"/>
    </location>
</feature>
<feature type="transmembrane region" description="Helical" evidence="8">
    <location>
        <begin position="248"/>
        <end position="270"/>
    </location>
</feature>
<keyword evidence="4" id="KW-0391">Immunity</keyword>
<comment type="caution">
    <text evidence="11">The sequence shown here is derived from an EMBL/GenBank/DDBJ whole genome shotgun (WGS) entry which is preliminary data.</text>
</comment>
<comment type="subcellular location">
    <subcellularLocation>
        <location evidence="1">Cell membrane</location>
    </subcellularLocation>
</comment>
<reference evidence="11 12" key="1">
    <citation type="submission" date="2021-07" db="EMBL/GenBank/DDBJ databases">
        <authorList>
            <person name="Palmer J.M."/>
        </authorList>
    </citation>
    <scope>NUCLEOTIDE SEQUENCE [LARGE SCALE GENOMIC DNA]</scope>
    <source>
        <strain evidence="11 12">AT_MEX2019</strain>
        <tissue evidence="11">Muscle</tissue>
    </source>
</reference>
<dbReference type="SMART" id="SM00406">
    <property type="entry name" value="IGv"/>
    <property type="match status" value="2"/>
</dbReference>
<evidence type="ECO:0000256" key="1">
    <source>
        <dbReference type="ARBA" id="ARBA00004236"/>
    </source>
</evidence>
<dbReference type="Gene3D" id="2.60.40.10">
    <property type="entry name" value="Immunoglobulins"/>
    <property type="match status" value="2"/>
</dbReference>
<evidence type="ECO:0000256" key="6">
    <source>
        <dbReference type="ARBA" id="ARBA00023157"/>
    </source>
</evidence>
<evidence type="ECO:0000313" key="11">
    <source>
        <dbReference type="EMBL" id="MED6252058.1"/>
    </source>
</evidence>
<evidence type="ECO:0000256" key="8">
    <source>
        <dbReference type="SAM" id="Phobius"/>
    </source>
</evidence>
<accession>A0ABU7BR71</accession>
<dbReference type="InterPro" id="IPR007110">
    <property type="entry name" value="Ig-like_dom"/>
</dbReference>